<dbReference type="InterPro" id="IPR036291">
    <property type="entry name" value="NAD(P)-bd_dom_sf"/>
</dbReference>
<evidence type="ECO:0000256" key="6">
    <source>
        <dbReference type="ARBA" id="ARBA00022605"/>
    </source>
</evidence>
<dbReference type="NCBIfam" id="NF004976">
    <property type="entry name" value="PRK06349.1"/>
    <property type="match status" value="1"/>
</dbReference>
<feature type="binding site" evidence="13">
    <location>
        <position position="116"/>
    </location>
    <ligand>
        <name>NADPH</name>
        <dbReference type="ChEBI" id="CHEBI:57783"/>
    </ligand>
</feature>
<keyword evidence="20" id="KW-1185">Reference proteome</keyword>
<dbReference type="PANTHER" id="PTHR43331:SF1">
    <property type="entry name" value="HOMOSERINE DEHYDROGENASE"/>
    <property type="match status" value="1"/>
</dbReference>
<comment type="caution">
    <text evidence="19">The sequence shown here is derived from an EMBL/GenBank/DDBJ whole genome shotgun (WGS) entry which is preliminary data.</text>
</comment>
<evidence type="ECO:0000256" key="9">
    <source>
        <dbReference type="ARBA" id="ARBA00022857"/>
    </source>
</evidence>
<keyword evidence="11 15" id="KW-0486">Methionine biosynthesis</keyword>
<dbReference type="GO" id="GO:0050661">
    <property type="term" value="F:NADP binding"/>
    <property type="evidence" value="ECO:0007669"/>
    <property type="project" value="InterPro"/>
</dbReference>
<comment type="similarity">
    <text evidence="3 16">Belongs to the homoserine dehydrogenase family.</text>
</comment>
<keyword evidence="10 15" id="KW-0560">Oxidoreductase</keyword>
<evidence type="ECO:0000256" key="14">
    <source>
        <dbReference type="PROSITE-ProRule" id="PRU00493"/>
    </source>
</evidence>
<keyword evidence="9 13" id="KW-0521">NADP</keyword>
<dbReference type="UniPathway" id="UPA00050">
    <property type="reaction ID" value="UER00063"/>
</dbReference>
<dbReference type="PIRSF" id="PIRSF000098">
    <property type="entry name" value="Homoser_dehydrog"/>
    <property type="match status" value="1"/>
</dbReference>
<evidence type="ECO:0000256" key="7">
    <source>
        <dbReference type="ARBA" id="ARBA00022697"/>
    </source>
</evidence>
<evidence type="ECO:0000256" key="15">
    <source>
        <dbReference type="RuleBase" id="RU000579"/>
    </source>
</evidence>
<evidence type="ECO:0000313" key="20">
    <source>
        <dbReference type="Proteomes" id="UP000503840"/>
    </source>
</evidence>
<evidence type="ECO:0000256" key="8">
    <source>
        <dbReference type="ARBA" id="ARBA00022818"/>
    </source>
</evidence>
<dbReference type="InterPro" id="IPR045865">
    <property type="entry name" value="ACT-like_dom_sf"/>
</dbReference>
<dbReference type="GO" id="GO:0004412">
    <property type="term" value="F:homoserine dehydrogenase activity"/>
    <property type="evidence" value="ECO:0007669"/>
    <property type="project" value="UniProtKB-EC"/>
</dbReference>
<dbReference type="EMBL" id="BLVO01000013">
    <property type="protein sequence ID" value="GFM34529.1"/>
    <property type="molecule type" value="Genomic_DNA"/>
</dbReference>
<dbReference type="PROSITE" id="PS51149">
    <property type="entry name" value="GLY_RADICAL_2"/>
    <property type="match status" value="1"/>
</dbReference>
<dbReference type="Gene3D" id="3.30.70.260">
    <property type="match status" value="1"/>
</dbReference>
<dbReference type="GO" id="GO:0009088">
    <property type="term" value="P:threonine biosynthetic process"/>
    <property type="evidence" value="ECO:0007669"/>
    <property type="project" value="UniProtKB-UniPathway"/>
</dbReference>
<evidence type="ECO:0000256" key="12">
    <source>
        <dbReference type="PIRSR" id="PIRSR000098-1"/>
    </source>
</evidence>
<proteinExistence type="inferred from homology"/>
<evidence type="ECO:0000256" key="10">
    <source>
        <dbReference type="ARBA" id="ARBA00023002"/>
    </source>
</evidence>
<keyword evidence="6 15" id="KW-0028">Amino-acid biosynthesis</keyword>
<dbReference type="Pfam" id="PF01842">
    <property type="entry name" value="ACT"/>
    <property type="match status" value="1"/>
</dbReference>
<evidence type="ECO:0000259" key="18">
    <source>
        <dbReference type="PROSITE" id="PS51671"/>
    </source>
</evidence>
<feature type="domain" description="Glycine radical" evidence="17">
    <location>
        <begin position="1"/>
        <end position="48"/>
    </location>
</feature>
<dbReference type="PROSITE" id="PS51671">
    <property type="entry name" value="ACT"/>
    <property type="match status" value="1"/>
</dbReference>
<comment type="pathway">
    <text evidence="2 15">Amino-acid biosynthesis; L-methionine biosynthesis via de novo pathway; L-homoserine from L-aspartate: step 3/3.</text>
</comment>
<gene>
    <name evidence="19" type="primary">hom</name>
    <name evidence="19" type="ORF">DSM101010T_28940</name>
</gene>
<organism evidence="19 20">
    <name type="scientific">Desulfovibrio subterraneus</name>
    <dbReference type="NCBI Taxonomy" id="2718620"/>
    <lineage>
        <taxon>Bacteria</taxon>
        <taxon>Pseudomonadati</taxon>
        <taxon>Thermodesulfobacteriota</taxon>
        <taxon>Desulfovibrionia</taxon>
        <taxon>Desulfovibrionales</taxon>
        <taxon>Desulfovibrionaceae</taxon>
        <taxon>Desulfovibrio</taxon>
    </lineage>
</organism>
<dbReference type="InterPro" id="IPR002912">
    <property type="entry name" value="ACT_dom"/>
</dbReference>
<feature type="domain" description="ACT" evidence="18">
    <location>
        <begin position="360"/>
        <end position="434"/>
    </location>
</feature>
<feature type="active site" description="Proton donor" evidence="12">
    <location>
        <position position="216"/>
    </location>
</feature>
<evidence type="ECO:0000256" key="3">
    <source>
        <dbReference type="ARBA" id="ARBA00006753"/>
    </source>
</evidence>
<keyword evidence="8 14" id="KW-0556">Organic radical</keyword>
<dbReference type="InterPro" id="IPR005106">
    <property type="entry name" value="Asp/hSer_DH_NAD-bd"/>
</dbReference>
<sequence length="436" mass="46751">MQEAMSVPNGKKRLVLALAGYGTVGTGLAKVIEENRDWIIERSGSEVVIKSILVRDVKKPRNFPVPAGATLTDDHEALLNDPEVDVLVELMGGIEAPKKLIAAAIRAGKHVVTANKALLAEQGLELFELAAEHGVHLKYEASVCGAIPILDTLKENLAGNRIMRLVGILNGTANYILSEMTSNKLDFATALKQAQELGYAEADPTLDIEGLDAAHKLCLLTRLAFGVNYPFEQLPVVGVSKVEPEDIEFAREFGYRVKLVGQVQEVDGKIEAGVFPTLVHHTYLIARVGGAYNAVRLEGNACGPIFLHGPGAGDLPTASAVLGDILSVARGAYPNNTGFVRQVPPLANIMSPDEASSKYYFRVIVRDVPGVLRDLAGALAEQDISIAQAIQKEKGAAEVPVVFLTHEATARAVKAAVEGMKAKGLVVREPVYYRIL</sequence>
<dbReference type="Gene3D" id="3.40.50.720">
    <property type="entry name" value="NAD(P)-binding Rossmann-like Domain"/>
    <property type="match status" value="1"/>
</dbReference>
<evidence type="ECO:0000256" key="16">
    <source>
        <dbReference type="RuleBase" id="RU004171"/>
    </source>
</evidence>
<dbReference type="PROSITE" id="PS01042">
    <property type="entry name" value="HOMOSER_DHGENASE"/>
    <property type="match status" value="1"/>
</dbReference>
<comment type="catalytic activity">
    <reaction evidence="15">
        <text>L-homoserine + NADP(+) = L-aspartate 4-semialdehyde + NADPH + H(+)</text>
        <dbReference type="Rhea" id="RHEA:15761"/>
        <dbReference type="ChEBI" id="CHEBI:15378"/>
        <dbReference type="ChEBI" id="CHEBI:57476"/>
        <dbReference type="ChEBI" id="CHEBI:57783"/>
        <dbReference type="ChEBI" id="CHEBI:58349"/>
        <dbReference type="ChEBI" id="CHEBI:537519"/>
        <dbReference type="EC" id="1.1.1.3"/>
    </reaction>
</comment>
<dbReference type="Pfam" id="PF03447">
    <property type="entry name" value="NAD_binding_3"/>
    <property type="match status" value="1"/>
</dbReference>
<evidence type="ECO:0000256" key="2">
    <source>
        <dbReference type="ARBA" id="ARBA00005062"/>
    </source>
</evidence>
<dbReference type="PANTHER" id="PTHR43331">
    <property type="entry name" value="HOMOSERINE DEHYDROGENASE"/>
    <property type="match status" value="1"/>
</dbReference>
<dbReference type="SUPFAM" id="SSF55347">
    <property type="entry name" value="Glyceraldehyde-3-phosphate dehydrogenase-like, C-terminal domain"/>
    <property type="match status" value="1"/>
</dbReference>
<dbReference type="InterPro" id="IPR019811">
    <property type="entry name" value="HDH_CS"/>
</dbReference>
<evidence type="ECO:0000313" key="19">
    <source>
        <dbReference type="EMBL" id="GFM34529.1"/>
    </source>
</evidence>
<dbReference type="UniPathway" id="UPA00051">
    <property type="reaction ID" value="UER00465"/>
</dbReference>
<feature type="binding site" evidence="13">
    <location>
        <position position="201"/>
    </location>
    <ligand>
        <name>L-homoserine</name>
        <dbReference type="ChEBI" id="CHEBI:57476"/>
    </ligand>
</feature>
<evidence type="ECO:0000256" key="13">
    <source>
        <dbReference type="PIRSR" id="PIRSR000098-2"/>
    </source>
</evidence>
<feature type="binding site" evidence="13">
    <location>
        <begin position="19"/>
        <end position="26"/>
    </location>
    <ligand>
        <name>NADP(+)</name>
        <dbReference type="ChEBI" id="CHEBI:58349"/>
    </ligand>
</feature>
<feature type="modified residue" description="Glycine radical" evidence="14">
    <location>
        <position position="20"/>
    </location>
</feature>
<evidence type="ECO:0000259" key="17">
    <source>
        <dbReference type="PROSITE" id="PS51149"/>
    </source>
</evidence>
<comment type="pathway">
    <text evidence="1 15">Amino-acid biosynthesis; L-threonine biosynthesis; L-threonine from L-aspartate: step 3/5.</text>
</comment>
<dbReference type="InterPro" id="IPR001342">
    <property type="entry name" value="HDH_cat"/>
</dbReference>
<dbReference type="EC" id="1.1.1.3" evidence="4 15"/>
<dbReference type="InterPro" id="IPR016204">
    <property type="entry name" value="HDH"/>
</dbReference>
<keyword evidence="7 15" id="KW-0791">Threonine biosynthesis</keyword>
<evidence type="ECO:0000256" key="5">
    <source>
        <dbReference type="ARBA" id="ARBA00013376"/>
    </source>
</evidence>
<dbReference type="InterPro" id="IPR001150">
    <property type="entry name" value="Gly_radical"/>
</dbReference>
<evidence type="ECO:0000256" key="4">
    <source>
        <dbReference type="ARBA" id="ARBA00013213"/>
    </source>
</evidence>
<evidence type="ECO:0000256" key="1">
    <source>
        <dbReference type="ARBA" id="ARBA00005056"/>
    </source>
</evidence>
<dbReference type="CDD" id="cd04881">
    <property type="entry name" value="ACT_HSDH-Hom"/>
    <property type="match status" value="1"/>
</dbReference>
<accession>A0A7J0BLL6</accession>
<dbReference type="FunFam" id="3.30.360.10:FF:000005">
    <property type="entry name" value="Homoserine dehydrogenase"/>
    <property type="match status" value="1"/>
</dbReference>
<dbReference type="GO" id="GO:0009086">
    <property type="term" value="P:methionine biosynthetic process"/>
    <property type="evidence" value="ECO:0007669"/>
    <property type="project" value="UniProtKB-KW"/>
</dbReference>
<reference evidence="19 20" key="1">
    <citation type="submission" date="2020-05" db="EMBL/GenBank/DDBJ databases">
        <title>Draft genome sequence of Desulfovibrio sp. strain HN2T.</title>
        <authorList>
            <person name="Ueno A."/>
            <person name="Tamazawa S."/>
            <person name="Tamamura S."/>
            <person name="Murakami T."/>
            <person name="Kiyama T."/>
            <person name="Inomata H."/>
            <person name="Amano Y."/>
            <person name="Miyakawa K."/>
            <person name="Tamaki H."/>
            <person name="Naganuma T."/>
            <person name="Kaneko K."/>
        </authorList>
    </citation>
    <scope>NUCLEOTIDE SEQUENCE [LARGE SCALE GENOMIC DNA]</scope>
    <source>
        <strain evidence="19 20">HN2</strain>
    </source>
</reference>
<dbReference type="SUPFAM" id="SSF51735">
    <property type="entry name" value="NAD(P)-binding Rossmann-fold domains"/>
    <property type="match status" value="1"/>
</dbReference>
<dbReference type="Pfam" id="PF00742">
    <property type="entry name" value="Homoserine_dh"/>
    <property type="match status" value="1"/>
</dbReference>
<dbReference type="Gene3D" id="3.30.360.10">
    <property type="entry name" value="Dihydrodipicolinate Reductase, domain 2"/>
    <property type="match status" value="1"/>
</dbReference>
<dbReference type="Proteomes" id="UP000503840">
    <property type="component" value="Unassembled WGS sequence"/>
</dbReference>
<dbReference type="SUPFAM" id="SSF55021">
    <property type="entry name" value="ACT-like"/>
    <property type="match status" value="1"/>
</dbReference>
<dbReference type="AlphaFoldDB" id="A0A7J0BLL6"/>
<protein>
    <recommendedName>
        <fullName evidence="5 15">Homoserine dehydrogenase</fullName>
        <ecNumber evidence="4 15">1.1.1.3</ecNumber>
    </recommendedName>
</protein>
<name>A0A7J0BLL6_9BACT</name>
<evidence type="ECO:0000256" key="11">
    <source>
        <dbReference type="ARBA" id="ARBA00023167"/>
    </source>
</evidence>